<sequence>MMNISLFVIEFALGITSVLIVEKFDTAKLISRKTISIIYFITVYSDILEFFVGMQYSIHTGCNSI</sequence>
<reference evidence="2 3" key="1">
    <citation type="submission" date="2012-12" db="EMBL/GenBank/DDBJ databases">
        <title>The Genome Sequence of Bacillus cereus VD021.</title>
        <authorList>
            <consortium name="The Broad Institute Genome Sequencing Platform"/>
            <consortium name="The Broad Institute Genome Sequencing Center for Infectious Disease"/>
            <person name="Feldgarden M."/>
            <person name="Van der Auwera G.A."/>
            <person name="Mahillon J."/>
            <person name="Duprez V."/>
            <person name="Timmery S."/>
            <person name="Mattelet C."/>
            <person name="Dierick K."/>
            <person name="Sun M."/>
            <person name="Yu Z."/>
            <person name="Zhu L."/>
            <person name="Hu X."/>
            <person name="Shank E.B."/>
            <person name="Swiecicka I."/>
            <person name="Hansen B.M."/>
            <person name="Andrup L."/>
            <person name="Walker B."/>
            <person name="Young S.K."/>
            <person name="Zeng Q."/>
            <person name="Gargeya S."/>
            <person name="Fitzgerald M."/>
            <person name="Haas B."/>
            <person name="Abouelleil A."/>
            <person name="Alvarado L."/>
            <person name="Arachchi H.M."/>
            <person name="Berlin A.M."/>
            <person name="Chapman S.B."/>
            <person name="Dewar J."/>
            <person name="Goldberg J."/>
            <person name="Griggs A."/>
            <person name="Gujja S."/>
            <person name="Hansen M."/>
            <person name="Howarth C."/>
            <person name="Imamovic A."/>
            <person name="Larimer J."/>
            <person name="McCowan C."/>
            <person name="Murphy C."/>
            <person name="Neiman D."/>
            <person name="Pearson M."/>
            <person name="Priest M."/>
            <person name="Roberts A."/>
            <person name="Saif S."/>
            <person name="Shea T."/>
            <person name="Sisk P."/>
            <person name="Sykes S."/>
            <person name="Wortman J."/>
            <person name="Nusbaum C."/>
            <person name="Birren B."/>
        </authorList>
    </citation>
    <scope>NUCLEOTIDE SEQUENCE [LARGE SCALE GENOMIC DNA]</scope>
    <source>
        <strain evidence="2 3">VD021</strain>
    </source>
</reference>
<keyword evidence="1" id="KW-0472">Membrane</keyword>
<feature type="transmembrane region" description="Helical" evidence="1">
    <location>
        <begin position="36"/>
        <end position="58"/>
    </location>
</feature>
<name>R8HC61_BACCE</name>
<feature type="transmembrane region" description="Helical" evidence="1">
    <location>
        <begin position="6"/>
        <end position="24"/>
    </location>
</feature>
<evidence type="ECO:0000313" key="3">
    <source>
        <dbReference type="Proteomes" id="UP000014040"/>
    </source>
</evidence>
<accession>R8HC61</accession>
<dbReference type="EMBL" id="AHES01000054">
    <property type="protein sequence ID" value="EOO70422.1"/>
    <property type="molecule type" value="Genomic_DNA"/>
</dbReference>
<organism evidence="2 3">
    <name type="scientific">Bacillus cereus VD021</name>
    <dbReference type="NCBI Taxonomy" id="1053224"/>
    <lineage>
        <taxon>Bacteria</taxon>
        <taxon>Bacillati</taxon>
        <taxon>Bacillota</taxon>
        <taxon>Bacilli</taxon>
        <taxon>Bacillales</taxon>
        <taxon>Bacillaceae</taxon>
        <taxon>Bacillus</taxon>
        <taxon>Bacillus cereus group</taxon>
    </lineage>
</organism>
<dbReference type="Proteomes" id="UP000014040">
    <property type="component" value="Unassembled WGS sequence"/>
</dbReference>
<keyword evidence="1" id="KW-1133">Transmembrane helix</keyword>
<proteinExistence type="predicted"/>
<dbReference type="PATRIC" id="fig|1053224.3.peg.4696"/>
<dbReference type="HOGENOM" id="CLU_2840350_0_0_9"/>
<evidence type="ECO:0000313" key="2">
    <source>
        <dbReference type="EMBL" id="EOO70422.1"/>
    </source>
</evidence>
<evidence type="ECO:0000256" key="1">
    <source>
        <dbReference type="SAM" id="Phobius"/>
    </source>
</evidence>
<dbReference type="AlphaFoldDB" id="R8HC61"/>
<keyword evidence="1" id="KW-0812">Transmembrane</keyword>
<comment type="caution">
    <text evidence="2">The sequence shown here is derived from an EMBL/GenBank/DDBJ whole genome shotgun (WGS) entry which is preliminary data.</text>
</comment>
<gene>
    <name evidence="2" type="ORF">IIC_04649</name>
</gene>
<protein>
    <submittedName>
        <fullName evidence="2">Uncharacterized protein</fullName>
    </submittedName>
</protein>